<dbReference type="PaxDb" id="2903-EOD18797"/>
<reference evidence="3" key="1">
    <citation type="journal article" date="2013" name="Nature">
        <title>Pan genome of the phytoplankton Emiliania underpins its global distribution.</title>
        <authorList>
            <person name="Read B.A."/>
            <person name="Kegel J."/>
            <person name="Klute M.J."/>
            <person name="Kuo A."/>
            <person name="Lefebvre S.C."/>
            <person name="Maumus F."/>
            <person name="Mayer C."/>
            <person name="Miller J."/>
            <person name="Monier A."/>
            <person name="Salamov A."/>
            <person name="Young J."/>
            <person name="Aguilar M."/>
            <person name="Claverie J.M."/>
            <person name="Frickenhaus S."/>
            <person name="Gonzalez K."/>
            <person name="Herman E.K."/>
            <person name="Lin Y.C."/>
            <person name="Napier J."/>
            <person name="Ogata H."/>
            <person name="Sarno A.F."/>
            <person name="Shmutz J."/>
            <person name="Schroeder D."/>
            <person name="de Vargas C."/>
            <person name="Verret F."/>
            <person name="von Dassow P."/>
            <person name="Valentin K."/>
            <person name="Van de Peer Y."/>
            <person name="Wheeler G."/>
            <person name="Dacks J.B."/>
            <person name="Delwiche C.F."/>
            <person name="Dyhrman S.T."/>
            <person name="Glockner G."/>
            <person name="John U."/>
            <person name="Richards T."/>
            <person name="Worden A.Z."/>
            <person name="Zhang X."/>
            <person name="Grigoriev I.V."/>
            <person name="Allen A.E."/>
            <person name="Bidle K."/>
            <person name="Borodovsky M."/>
            <person name="Bowler C."/>
            <person name="Brownlee C."/>
            <person name="Cock J.M."/>
            <person name="Elias M."/>
            <person name="Gladyshev V.N."/>
            <person name="Groth M."/>
            <person name="Guda C."/>
            <person name="Hadaegh A."/>
            <person name="Iglesias-Rodriguez M.D."/>
            <person name="Jenkins J."/>
            <person name="Jones B.M."/>
            <person name="Lawson T."/>
            <person name="Leese F."/>
            <person name="Lindquist E."/>
            <person name="Lobanov A."/>
            <person name="Lomsadze A."/>
            <person name="Malik S.B."/>
            <person name="Marsh M.E."/>
            <person name="Mackinder L."/>
            <person name="Mock T."/>
            <person name="Mueller-Roeber B."/>
            <person name="Pagarete A."/>
            <person name="Parker M."/>
            <person name="Probert I."/>
            <person name="Quesneville H."/>
            <person name="Raines C."/>
            <person name="Rensing S.A."/>
            <person name="Riano-Pachon D.M."/>
            <person name="Richier S."/>
            <person name="Rokitta S."/>
            <person name="Shiraiwa Y."/>
            <person name="Soanes D.M."/>
            <person name="van der Giezen M."/>
            <person name="Wahlund T.M."/>
            <person name="Williams B."/>
            <person name="Wilson W."/>
            <person name="Wolfe G."/>
            <person name="Wurch L.L."/>
        </authorList>
    </citation>
    <scope>NUCLEOTIDE SEQUENCE</scope>
</reference>
<dbReference type="HOGENOM" id="CLU_063329_0_0_1"/>
<feature type="chain" id="PRO_5044224046" description="Sucrose phosphatase-like domain-containing protein" evidence="1">
    <location>
        <begin position="18"/>
        <end position="332"/>
    </location>
</feature>
<evidence type="ECO:0000313" key="2">
    <source>
        <dbReference type="EnsemblProtists" id="EOD18797"/>
    </source>
</evidence>
<feature type="signal peptide" evidence="1">
    <location>
        <begin position="1"/>
        <end position="17"/>
    </location>
</feature>
<dbReference type="EnsemblProtists" id="EOD18797">
    <property type="protein sequence ID" value="EOD18797"/>
    <property type="gene ID" value="EMIHUDRAFT_436148"/>
</dbReference>
<dbReference type="AlphaFoldDB" id="A0A0D3J5L2"/>
<dbReference type="RefSeq" id="XP_005771226.1">
    <property type="nucleotide sequence ID" value="XM_005771169.1"/>
</dbReference>
<dbReference type="SUPFAM" id="SSF56784">
    <property type="entry name" value="HAD-like"/>
    <property type="match status" value="1"/>
</dbReference>
<keyword evidence="3" id="KW-1185">Reference proteome</keyword>
<dbReference type="Proteomes" id="UP000013827">
    <property type="component" value="Unassembled WGS sequence"/>
</dbReference>
<sequence length="332" mass="35935">MLRSALSLLLLRVFAMAADRPARLRAVFSDLDGTLVHFPSWFEEHGAKIVSRDAEAKRCVVESATGERRECRLLPSSTMGDGVVSERTVELVRQLRAEGVLFAVVTAARKSTLLARLPLLPACDVAVGETGSRILLEDGAVDVEWAARFEAVCGPLEREMDVTHRPEPLWRLFRRLQSIRGLKCDARSYYGCFRADTGDDPSVDAALRACVERELPAGVSWAMNLGKYDFYPALSGKGNAVSYLQAKHGVAAAESACLFDDDNDLPMAERCGAHLLPGLTSASVAHAAEAHPDWYVAPSAGQGVFAVEECLERLLARVRAEKAGEGAQPVGA</sequence>
<proteinExistence type="predicted"/>
<dbReference type="GeneID" id="17264344"/>
<evidence type="ECO:0000256" key="1">
    <source>
        <dbReference type="SAM" id="SignalP"/>
    </source>
</evidence>
<reference evidence="2" key="2">
    <citation type="submission" date="2024-10" db="UniProtKB">
        <authorList>
            <consortium name="EnsemblProtists"/>
        </authorList>
    </citation>
    <scope>IDENTIFICATION</scope>
</reference>
<evidence type="ECO:0000313" key="3">
    <source>
        <dbReference type="Proteomes" id="UP000013827"/>
    </source>
</evidence>
<name>A0A0D3J5L2_EMIH1</name>
<organism evidence="2 3">
    <name type="scientific">Emiliania huxleyi (strain CCMP1516)</name>
    <dbReference type="NCBI Taxonomy" id="280463"/>
    <lineage>
        <taxon>Eukaryota</taxon>
        <taxon>Haptista</taxon>
        <taxon>Haptophyta</taxon>
        <taxon>Prymnesiophyceae</taxon>
        <taxon>Isochrysidales</taxon>
        <taxon>Noelaerhabdaceae</taxon>
        <taxon>Emiliania</taxon>
    </lineage>
</organism>
<dbReference type="Gene3D" id="3.40.50.1000">
    <property type="entry name" value="HAD superfamily/HAD-like"/>
    <property type="match status" value="2"/>
</dbReference>
<dbReference type="InterPro" id="IPR036412">
    <property type="entry name" value="HAD-like_sf"/>
</dbReference>
<keyword evidence="1" id="KW-0732">Signal</keyword>
<accession>A0A0D3J5L2</accession>
<dbReference type="eggNOG" id="ENOG502S2N0">
    <property type="taxonomic scope" value="Eukaryota"/>
</dbReference>
<dbReference type="InterPro" id="IPR023214">
    <property type="entry name" value="HAD_sf"/>
</dbReference>
<evidence type="ECO:0008006" key="4">
    <source>
        <dbReference type="Google" id="ProtNLM"/>
    </source>
</evidence>
<dbReference type="OMA" id="FRETYND"/>
<dbReference type="KEGG" id="ehx:EMIHUDRAFT_436148"/>
<protein>
    <recommendedName>
        <fullName evidence="4">Sucrose phosphatase-like domain-containing protein</fullName>
    </recommendedName>
</protein>